<dbReference type="PANTHER" id="PTHR12994">
    <property type="entry name" value="SECERNIN"/>
    <property type="match status" value="1"/>
</dbReference>
<evidence type="ECO:0000256" key="1">
    <source>
        <dbReference type="ARBA" id="ARBA00005705"/>
    </source>
</evidence>
<dbReference type="GO" id="GO:0006508">
    <property type="term" value="P:proteolysis"/>
    <property type="evidence" value="ECO:0007669"/>
    <property type="project" value="InterPro"/>
</dbReference>
<evidence type="ECO:0000313" key="4">
    <source>
        <dbReference type="Proteomes" id="UP000038010"/>
    </source>
</evidence>
<dbReference type="GeneID" id="28739807"/>
<protein>
    <submittedName>
        <fullName evidence="3">Secernin-1</fullName>
    </submittedName>
</protein>
<keyword evidence="2" id="KW-0732">Signal</keyword>
<sequence>MAPLLDSMVATALLTTLVCPVTASYGFYIGKDLSASGHTMLGGTGEEVSSHWLQIFPAADHPPNSTLTVGVTPDATLPGNLINITQVPHTYRYMSMEYSDYEGFPAPLTNGGVNEHGVAVRDIWASNRDELYSMTPNLQTGIQYSDLARLVLERATTAREGVQLIGDLIAEYGYATYGGNSHLIADKDEGWVVWEFAGGEKLWAAERLGPDVVRVSYPGYIEEFPLDFADNDTNYMGSPNLVSFAEEQGWWNASSGEAFNVFKVYGVQGDNYTARDGGFKYMSQAALEELAMEKAPLTEADLMELVRDPRIADDEAGYGQVVTLKTVSNGTGGSDESFVDPDLIRIWNAPTGSVTAPFNVWWLGVESVPPEYGQHRYLTKDAASTFLNPDFQLQEASVFAGRVFKRLLYYTCSNPERLLLE</sequence>
<dbReference type="EMBL" id="LFJN01000001">
    <property type="protein sequence ID" value="KPI45635.1"/>
    <property type="molecule type" value="Genomic_DNA"/>
</dbReference>
<comment type="caution">
    <text evidence="3">The sequence shown here is derived from an EMBL/GenBank/DDBJ whole genome shotgun (WGS) entry which is preliminary data.</text>
</comment>
<accession>A0A0N1HBN2</accession>
<feature type="signal peptide" evidence="2">
    <location>
        <begin position="1"/>
        <end position="23"/>
    </location>
</feature>
<proteinExistence type="inferred from homology"/>
<comment type="similarity">
    <text evidence="1">Belongs to the peptidase C69 family. Secernin subfamily.</text>
</comment>
<dbReference type="GO" id="GO:0016805">
    <property type="term" value="F:dipeptidase activity"/>
    <property type="evidence" value="ECO:0007669"/>
    <property type="project" value="InterPro"/>
</dbReference>
<dbReference type="STRING" id="1664694.A0A0N1HBN2"/>
<dbReference type="Pfam" id="PF03577">
    <property type="entry name" value="Peptidase_C69"/>
    <property type="match status" value="1"/>
</dbReference>
<gene>
    <name evidence="3" type="ORF">AB675_755</name>
</gene>
<organism evidence="3 4">
    <name type="scientific">Cyphellophora attinorum</name>
    <dbReference type="NCBI Taxonomy" id="1664694"/>
    <lineage>
        <taxon>Eukaryota</taxon>
        <taxon>Fungi</taxon>
        <taxon>Dikarya</taxon>
        <taxon>Ascomycota</taxon>
        <taxon>Pezizomycotina</taxon>
        <taxon>Eurotiomycetes</taxon>
        <taxon>Chaetothyriomycetidae</taxon>
        <taxon>Chaetothyriales</taxon>
        <taxon>Cyphellophoraceae</taxon>
        <taxon>Cyphellophora</taxon>
    </lineage>
</organism>
<reference evidence="3 4" key="1">
    <citation type="submission" date="2015-06" db="EMBL/GenBank/DDBJ databases">
        <title>Draft genome of the ant-associated black yeast Phialophora attae CBS 131958.</title>
        <authorList>
            <person name="Moreno L.F."/>
            <person name="Stielow B.J."/>
            <person name="de Hoog S."/>
            <person name="Vicente V.A."/>
            <person name="Weiss V.A."/>
            <person name="de Vries M."/>
            <person name="Cruz L.M."/>
            <person name="Souza E.M."/>
        </authorList>
    </citation>
    <scope>NUCLEOTIDE SEQUENCE [LARGE SCALE GENOMIC DNA]</scope>
    <source>
        <strain evidence="3 4">CBS 131958</strain>
    </source>
</reference>
<keyword evidence="4" id="KW-1185">Reference proteome</keyword>
<evidence type="ECO:0000256" key="2">
    <source>
        <dbReference type="SAM" id="SignalP"/>
    </source>
</evidence>
<dbReference type="RefSeq" id="XP_018005598.1">
    <property type="nucleotide sequence ID" value="XM_018147938.1"/>
</dbReference>
<dbReference type="Gene3D" id="3.60.60.10">
    <property type="entry name" value="Penicillin V Acylase, Chain A"/>
    <property type="match status" value="1"/>
</dbReference>
<name>A0A0N1HBN2_9EURO</name>
<dbReference type="Proteomes" id="UP000038010">
    <property type="component" value="Unassembled WGS sequence"/>
</dbReference>
<dbReference type="VEuPathDB" id="FungiDB:AB675_755"/>
<dbReference type="AlphaFoldDB" id="A0A0N1HBN2"/>
<dbReference type="PANTHER" id="PTHR12994:SF17">
    <property type="entry name" value="LD30995P"/>
    <property type="match status" value="1"/>
</dbReference>
<feature type="chain" id="PRO_5005873169" evidence="2">
    <location>
        <begin position="24"/>
        <end position="421"/>
    </location>
</feature>
<dbReference type="GO" id="GO:0070004">
    <property type="term" value="F:cysteine-type exopeptidase activity"/>
    <property type="evidence" value="ECO:0007669"/>
    <property type="project" value="InterPro"/>
</dbReference>
<dbReference type="InterPro" id="IPR005322">
    <property type="entry name" value="Peptidase_C69"/>
</dbReference>
<evidence type="ECO:0000313" key="3">
    <source>
        <dbReference type="EMBL" id="KPI45635.1"/>
    </source>
</evidence>
<dbReference type="OrthoDB" id="5175656at2759"/>